<keyword evidence="2" id="KW-1185">Reference proteome</keyword>
<dbReference type="Proteomes" id="UP000734854">
    <property type="component" value="Unassembled WGS sequence"/>
</dbReference>
<protein>
    <submittedName>
        <fullName evidence="1">Uncharacterized protein</fullName>
    </submittedName>
</protein>
<name>A0A8J5BHT9_ZINOF</name>
<gene>
    <name evidence="1" type="ORF">ZIOFF_069858</name>
</gene>
<proteinExistence type="predicted"/>
<organism evidence="1 2">
    <name type="scientific">Zingiber officinale</name>
    <name type="common">Ginger</name>
    <name type="synonym">Amomum zingiber</name>
    <dbReference type="NCBI Taxonomy" id="94328"/>
    <lineage>
        <taxon>Eukaryota</taxon>
        <taxon>Viridiplantae</taxon>
        <taxon>Streptophyta</taxon>
        <taxon>Embryophyta</taxon>
        <taxon>Tracheophyta</taxon>
        <taxon>Spermatophyta</taxon>
        <taxon>Magnoliopsida</taxon>
        <taxon>Liliopsida</taxon>
        <taxon>Zingiberales</taxon>
        <taxon>Zingiberaceae</taxon>
        <taxon>Zingiber</taxon>
    </lineage>
</organism>
<accession>A0A8J5BHT9</accession>
<sequence length="123" mass="14169">MLRKVEYETPMEMVLVMTIEPVFGTRIEGKFPNLDVEEAMKNFKPPATESGDADPFLTIMGKDYDGRRRLYGRGVTSKMLKKISGAQTSSYMVSEEVFESLRSTAEIEQRYHRDKAELEHLQK</sequence>
<reference evidence="1 2" key="1">
    <citation type="submission" date="2020-08" db="EMBL/GenBank/DDBJ databases">
        <title>Plant Genome Project.</title>
        <authorList>
            <person name="Zhang R.-G."/>
        </authorList>
    </citation>
    <scope>NUCLEOTIDE SEQUENCE [LARGE SCALE GENOMIC DNA]</scope>
    <source>
        <tissue evidence="1">Rhizome</tissue>
    </source>
</reference>
<comment type="caution">
    <text evidence="1">The sequence shown here is derived from an EMBL/GenBank/DDBJ whole genome shotgun (WGS) entry which is preliminary data.</text>
</comment>
<evidence type="ECO:0000313" key="1">
    <source>
        <dbReference type="EMBL" id="KAG6472396.1"/>
    </source>
</evidence>
<dbReference type="EMBL" id="JACMSC010000020">
    <property type="protein sequence ID" value="KAG6472396.1"/>
    <property type="molecule type" value="Genomic_DNA"/>
</dbReference>
<evidence type="ECO:0000313" key="2">
    <source>
        <dbReference type="Proteomes" id="UP000734854"/>
    </source>
</evidence>
<dbReference type="AlphaFoldDB" id="A0A8J5BHT9"/>